<dbReference type="EMBL" id="JBHTIW010000002">
    <property type="protein sequence ID" value="MFD0919056.1"/>
    <property type="molecule type" value="Genomic_DNA"/>
</dbReference>
<reference evidence="3" key="1">
    <citation type="journal article" date="2019" name="Int. J. Syst. Evol. Microbiol.">
        <title>The Global Catalogue of Microorganisms (GCM) 10K type strain sequencing project: providing services to taxonomists for standard genome sequencing and annotation.</title>
        <authorList>
            <consortium name="The Broad Institute Genomics Platform"/>
            <consortium name="The Broad Institute Genome Sequencing Center for Infectious Disease"/>
            <person name="Wu L."/>
            <person name="Ma J."/>
        </authorList>
    </citation>
    <scope>NUCLEOTIDE SEQUENCE [LARGE SCALE GENOMIC DNA]</scope>
    <source>
        <strain evidence="3">CCUG 56401</strain>
    </source>
</reference>
<feature type="region of interest" description="Disordered" evidence="1">
    <location>
        <begin position="107"/>
        <end position="131"/>
    </location>
</feature>
<gene>
    <name evidence="2" type="ORF">ACFQ16_04795</name>
</gene>
<dbReference type="RefSeq" id="WP_345601388.1">
    <property type="nucleotide sequence ID" value="NZ_BAABLT010000033.1"/>
</dbReference>
<evidence type="ECO:0000256" key="1">
    <source>
        <dbReference type="SAM" id="MobiDB-lite"/>
    </source>
</evidence>
<evidence type="ECO:0000313" key="2">
    <source>
        <dbReference type="EMBL" id="MFD0919056.1"/>
    </source>
</evidence>
<organism evidence="2 3">
    <name type="scientific">Saccharopolyspora rosea</name>
    <dbReference type="NCBI Taxonomy" id="524884"/>
    <lineage>
        <taxon>Bacteria</taxon>
        <taxon>Bacillati</taxon>
        <taxon>Actinomycetota</taxon>
        <taxon>Actinomycetes</taxon>
        <taxon>Pseudonocardiales</taxon>
        <taxon>Pseudonocardiaceae</taxon>
        <taxon>Saccharopolyspora</taxon>
    </lineage>
</organism>
<comment type="caution">
    <text evidence="2">The sequence shown here is derived from an EMBL/GenBank/DDBJ whole genome shotgun (WGS) entry which is preliminary data.</text>
</comment>
<sequence length="131" mass="14232">MSAIEDRNDPTSVLLRTLSEQECARFRNRNLRQPGRDRRVHAVELRPWIGGLKLPAPACHQPVATLALAGESLAVTAPVDCARCLADNPDPFTPLVALDGGQLQLPLEAADEDTRRPHRGPQAIGERAGDD</sequence>
<name>A0ABW3FKN4_9PSEU</name>
<dbReference type="Proteomes" id="UP001597018">
    <property type="component" value="Unassembled WGS sequence"/>
</dbReference>
<proteinExistence type="predicted"/>
<evidence type="ECO:0000313" key="3">
    <source>
        <dbReference type="Proteomes" id="UP001597018"/>
    </source>
</evidence>
<accession>A0ABW3FKN4</accession>
<keyword evidence="3" id="KW-1185">Reference proteome</keyword>
<protein>
    <submittedName>
        <fullName evidence="2">Uncharacterized protein</fullName>
    </submittedName>
</protein>